<protein>
    <submittedName>
        <fullName evidence="7">Putative MFS transporter</fullName>
    </submittedName>
</protein>
<feature type="transmembrane region" description="Helical" evidence="5">
    <location>
        <begin position="403"/>
        <end position="426"/>
    </location>
</feature>
<feature type="transmembrane region" description="Helical" evidence="5">
    <location>
        <begin position="146"/>
        <end position="166"/>
    </location>
</feature>
<feature type="transmembrane region" description="Helical" evidence="5">
    <location>
        <begin position="317"/>
        <end position="335"/>
    </location>
</feature>
<keyword evidence="8" id="KW-1185">Reference proteome</keyword>
<evidence type="ECO:0000313" key="8">
    <source>
        <dbReference type="Proteomes" id="UP000315914"/>
    </source>
</evidence>
<dbReference type="GO" id="GO:0005886">
    <property type="term" value="C:plasma membrane"/>
    <property type="evidence" value="ECO:0007669"/>
    <property type="project" value="TreeGrafter"/>
</dbReference>
<dbReference type="PANTHER" id="PTHR23508">
    <property type="entry name" value="CARBOXYLIC ACID TRANSPORTER PROTEIN HOMOLOG"/>
    <property type="match status" value="1"/>
</dbReference>
<dbReference type="InterPro" id="IPR036259">
    <property type="entry name" value="MFS_trans_sf"/>
</dbReference>
<dbReference type="InterPro" id="IPR020846">
    <property type="entry name" value="MFS_dom"/>
</dbReference>
<name>A0A560JTQ0_9BRAD</name>
<feature type="transmembrane region" description="Helical" evidence="5">
    <location>
        <begin position="87"/>
        <end position="106"/>
    </location>
</feature>
<evidence type="ECO:0000259" key="6">
    <source>
        <dbReference type="PROSITE" id="PS50850"/>
    </source>
</evidence>
<dbReference type="PROSITE" id="PS00216">
    <property type="entry name" value="SUGAR_TRANSPORT_1"/>
    <property type="match status" value="1"/>
</dbReference>
<keyword evidence="3 5" id="KW-1133">Transmembrane helix</keyword>
<keyword evidence="4 5" id="KW-0472">Membrane</keyword>
<proteinExistence type="predicted"/>
<feature type="domain" description="Major facilitator superfamily (MFS) profile" evidence="6">
    <location>
        <begin position="22"/>
        <end position="431"/>
    </location>
</feature>
<dbReference type="CDD" id="cd17316">
    <property type="entry name" value="MFS_SV2_like"/>
    <property type="match status" value="1"/>
</dbReference>
<evidence type="ECO:0000256" key="3">
    <source>
        <dbReference type="ARBA" id="ARBA00022989"/>
    </source>
</evidence>
<evidence type="ECO:0000256" key="5">
    <source>
        <dbReference type="SAM" id="Phobius"/>
    </source>
</evidence>
<organism evidence="7 8">
    <name type="scientific">Bradyrhizobium sacchari</name>
    <dbReference type="NCBI Taxonomy" id="1399419"/>
    <lineage>
        <taxon>Bacteria</taxon>
        <taxon>Pseudomonadati</taxon>
        <taxon>Pseudomonadota</taxon>
        <taxon>Alphaproteobacteria</taxon>
        <taxon>Hyphomicrobiales</taxon>
        <taxon>Nitrobacteraceae</taxon>
        <taxon>Bradyrhizobium</taxon>
    </lineage>
</organism>
<feature type="transmembrane region" description="Helical" evidence="5">
    <location>
        <begin position="291"/>
        <end position="310"/>
    </location>
</feature>
<dbReference type="SUPFAM" id="SSF103473">
    <property type="entry name" value="MFS general substrate transporter"/>
    <property type="match status" value="1"/>
</dbReference>
<dbReference type="AlphaFoldDB" id="A0A560JTQ0"/>
<evidence type="ECO:0000256" key="1">
    <source>
        <dbReference type="ARBA" id="ARBA00004141"/>
    </source>
</evidence>
<dbReference type="Gene3D" id="1.20.1250.20">
    <property type="entry name" value="MFS general substrate transporter like domains"/>
    <property type="match status" value="1"/>
</dbReference>
<reference evidence="7 8" key="1">
    <citation type="submission" date="2019-06" db="EMBL/GenBank/DDBJ databases">
        <title>Genomic Encyclopedia of Type Strains, Phase IV (KMG-V): Genome sequencing to study the core and pangenomes of soil and plant-associated prokaryotes.</title>
        <authorList>
            <person name="Whitman W."/>
        </authorList>
    </citation>
    <scope>NUCLEOTIDE SEQUENCE [LARGE SCALE GENOMIC DNA]</scope>
    <source>
        <strain evidence="7 8">BR 10556</strain>
    </source>
</reference>
<dbReference type="RefSeq" id="WP_080137361.1">
    <property type="nucleotide sequence ID" value="NZ_LWIG01000015.1"/>
</dbReference>
<feature type="transmembrane region" description="Helical" evidence="5">
    <location>
        <begin position="172"/>
        <end position="191"/>
    </location>
</feature>
<feature type="transmembrane region" description="Helical" evidence="5">
    <location>
        <begin position="112"/>
        <end position="134"/>
    </location>
</feature>
<dbReference type="STRING" id="1399419.A5906_39820"/>
<gene>
    <name evidence="7" type="ORF">FBZ95_106589</name>
</gene>
<dbReference type="InterPro" id="IPR011701">
    <property type="entry name" value="MFS"/>
</dbReference>
<comment type="subcellular location">
    <subcellularLocation>
        <location evidence="1">Membrane</location>
        <topology evidence="1">Multi-pass membrane protein</topology>
    </subcellularLocation>
</comment>
<dbReference type="PANTHER" id="PTHR23508:SF10">
    <property type="entry name" value="CARBOXYLIC ACID TRANSPORTER PROTEIN HOMOLOG"/>
    <property type="match status" value="1"/>
</dbReference>
<keyword evidence="2 5" id="KW-0812">Transmembrane</keyword>
<dbReference type="InterPro" id="IPR005829">
    <property type="entry name" value="Sugar_transporter_CS"/>
</dbReference>
<feature type="transmembrane region" description="Helical" evidence="5">
    <location>
        <begin position="249"/>
        <end position="271"/>
    </location>
</feature>
<sequence>MSSSSIGARLDRLPITRLHRKVFGLVAVGMFFEGFDIYIAASVLGATYKSGFSTLAQNGLFISATFVGMTLGALMTGFWGDRYGRRVTYQANLMLFGGASLASSFAPDMTTLIALRFLMGLGLGAENVVGYSIMAEFFPARVRGRWSGLICTLVTAGLPASALLAWLLVPTFGWRVMFVLGAVGAFVAFALRRSLPESPRWLAAVGREAEADELVSRFERAAGAGPPPTAMSAPASVAPDASGLFRAPYIARLVVGCVSLMVVNTLIYGFITWLPTFFVGQGETIARSTGYALLMAVGGPIGSALGAISADFFGRKSTIVGAAATTILLSVIFSLSSNALLTAALGFLLTIPIYVLVAVLFAVYVPELFPTEFRLRGVGICNAAGRSASIIVPLFVAPIFGSYGVGGVLAMMGAALLAMIIVVASLGEEPEREPAEEAIVAT</sequence>
<comment type="caution">
    <text evidence="7">The sequence shown here is derived from an EMBL/GenBank/DDBJ whole genome shotgun (WGS) entry which is preliminary data.</text>
</comment>
<dbReference type="PROSITE" id="PS00217">
    <property type="entry name" value="SUGAR_TRANSPORT_2"/>
    <property type="match status" value="1"/>
</dbReference>
<evidence type="ECO:0000313" key="7">
    <source>
        <dbReference type="EMBL" id="TWB72874.1"/>
    </source>
</evidence>
<dbReference type="EMBL" id="VITW01000006">
    <property type="protein sequence ID" value="TWB72874.1"/>
    <property type="molecule type" value="Genomic_DNA"/>
</dbReference>
<feature type="transmembrane region" description="Helical" evidence="5">
    <location>
        <begin position="341"/>
        <end position="365"/>
    </location>
</feature>
<dbReference type="PROSITE" id="PS50850">
    <property type="entry name" value="MFS"/>
    <property type="match status" value="1"/>
</dbReference>
<dbReference type="GO" id="GO:0046943">
    <property type="term" value="F:carboxylic acid transmembrane transporter activity"/>
    <property type="evidence" value="ECO:0007669"/>
    <property type="project" value="TreeGrafter"/>
</dbReference>
<accession>A0A560JTQ0</accession>
<feature type="transmembrane region" description="Helical" evidence="5">
    <location>
        <begin position="22"/>
        <end position="48"/>
    </location>
</feature>
<feature type="transmembrane region" description="Helical" evidence="5">
    <location>
        <begin position="60"/>
        <end position="80"/>
    </location>
</feature>
<evidence type="ECO:0000256" key="2">
    <source>
        <dbReference type="ARBA" id="ARBA00022692"/>
    </source>
</evidence>
<dbReference type="Pfam" id="PF07690">
    <property type="entry name" value="MFS_1"/>
    <property type="match status" value="1"/>
</dbReference>
<feature type="transmembrane region" description="Helical" evidence="5">
    <location>
        <begin position="377"/>
        <end position="397"/>
    </location>
</feature>
<evidence type="ECO:0000256" key="4">
    <source>
        <dbReference type="ARBA" id="ARBA00023136"/>
    </source>
</evidence>
<dbReference type="Proteomes" id="UP000315914">
    <property type="component" value="Unassembled WGS sequence"/>
</dbReference>
<dbReference type="OrthoDB" id="9784658at2"/>